<dbReference type="PANTHER" id="PTHR46910">
    <property type="entry name" value="TRANSCRIPTION FACTOR PDR1"/>
    <property type="match status" value="1"/>
</dbReference>
<keyword evidence="5" id="KW-0804">Transcription</keyword>
<dbReference type="Gene3D" id="4.10.240.10">
    <property type="entry name" value="Zn(2)-C6 fungal-type DNA-binding domain"/>
    <property type="match status" value="1"/>
</dbReference>
<keyword evidence="9" id="KW-1185">Reference proteome</keyword>
<dbReference type="Pfam" id="PF00172">
    <property type="entry name" value="Zn_clus"/>
    <property type="match status" value="1"/>
</dbReference>
<sequence>MACGNCRLRKVRCDSSRPRCNNCSQRGAPCLYGGERRKRRTPGGADAVPYTAAFRLVGRDGKARGQGRYGHVSALRDSTTARPQRLALEESMIVDDAPSTTNFDPQENETIPETLSVVIAPLQPPPSPQTIPRPPSFGPDTDATFGMYPANVEIPSRQPELEAGWLVDRILSCEESRASNDRNPSIWIRASNSDEYTGPSSGLVALSDLGIQWLQSNVEGSDALCEAIGNVRNGIFNHLRQPKCITHDQWAHPTLNLGHHILRPLPPRETLDTYVACYFDQVQTLLPILDRSKFEHQLTLSFLEGATPTASWNALLNAVVASGCRASLSDETPHGFQHSGSEAWAYFQNALWHEALLVNGPTDLLAVQALAVMTVFAQGMSSPQRLEYTLSSTALRLAQSVALHREPPTELDLSSDEREERNRTFWVVYCIDKTVALRCGRPSAILDDEISCPFPRQFARMDRRGSAESGSAETFFLVFTKFARLCGRISRQLYSASALSQPSSNLIFSASKILADVESWKRDLPAQIRPGQPFNRIESITNFSRLQVLVLHFSYNYATCAVQRRFTPIFVGNDQEGQSLSNCIPLNPGDSPSLAEGARSMILLTRYLDIESYMPGWLLLYYPMTALTTLFLNAVYDSMDSCTSNDVALMDVAVGFFGRMEFVTAGEAAFTKMREFGRQARHLIQNRLDTMFALDDNVDIPALTPSFGFSAGTDNDAAATLSNEDNSLYREQGDECVSFLGRQTEIQGDMSCAPDLPVTCI</sequence>
<dbReference type="Proteomes" id="UP000700596">
    <property type="component" value="Unassembled WGS sequence"/>
</dbReference>
<evidence type="ECO:0000256" key="6">
    <source>
        <dbReference type="ARBA" id="ARBA00023242"/>
    </source>
</evidence>
<evidence type="ECO:0000256" key="3">
    <source>
        <dbReference type="ARBA" id="ARBA00023015"/>
    </source>
</evidence>
<dbReference type="GO" id="GO:0005634">
    <property type="term" value="C:nucleus"/>
    <property type="evidence" value="ECO:0007669"/>
    <property type="project" value="UniProtKB-SubCell"/>
</dbReference>
<name>A0A9P9E4M2_9PLEO</name>
<dbReference type="GO" id="GO:0003677">
    <property type="term" value="F:DNA binding"/>
    <property type="evidence" value="ECO:0007669"/>
    <property type="project" value="UniProtKB-KW"/>
</dbReference>
<dbReference type="CDD" id="cd12148">
    <property type="entry name" value="fungal_TF_MHR"/>
    <property type="match status" value="1"/>
</dbReference>
<dbReference type="GO" id="GO:0000981">
    <property type="term" value="F:DNA-binding transcription factor activity, RNA polymerase II-specific"/>
    <property type="evidence" value="ECO:0007669"/>
    <property type="project" value="InterPro"/>
</dbReference>
<dbReference type="EMBL" id="JAGMWT010000003">
    <property type="protein sequence ID" value="KAH7131835.1"/>
    <property type="molecule type" value="Genomic_DNA"/>
</dbReference>
<dbReference type="Pfam" id="PF04082">
    <property type="entry name" value="Fungal_trans"/>
    <property type="match status" value="1"/>
</dbReference>
<keyword evidence="6" id="KW-0539">Nucleus</keyword>
<keyword evidence="4" id="KW-0238">DNA-binding</keyword>
<keyword evidence="2" id="KW-0479">Metal-binding</keyword>
<dbReference type="PANTHER" id="PTHR46910:SF37">
    <property type="entry name" value="ZN(II)2CYS6 TRANSCRIPTION FACTOR (EUROFUNG)"/>
    <property type="match status" value="1"/>
</dbReference>
<dbReference type="OrthoDB" id="39175at2759"/>
<dbReference type="CDD" id="cd00067">
    <property type="entry name" value="GAL4"/>
    <property type="match status" value="1"/>
</dbReference>
<reference evidence="8" key="1">
    <citation type="journal article" date="2021" name="Nat. Commun.">
        <title>Genetic determinants of endophytism in the Arabidopsis root mycobiome.</title>
        <authorList>
            <person name="Mesny F."/>
            <person name="Miyauchi S."/>
            <person name="Thiergart T."/>
            <person name="Pickel B."/>
            <person name="Atanasova L."/>
            <person name="Karlsson M."/>
            <person name="Huettel B."/>
            <person name="Barry K.W."/>
            <person name="Haridas S."/>
            <person name="Chen C."/>
            <person name="Bauer D."/>
            <person name="Andreopoulos W."/>
            <person name="Pangilinan J."/>
            <person name="LaButti K."/>
            <person name="Riley R."/>
            <person name="Lipzen A."/>
            <person name="Clum A."/>
            <person name="Drula E."/>
            <person name="Henrissat B."/>
            <person name="Kohler A."/>
            <person name="Grigoriev I.V."/>
            <person name="Martin F.M."/>
            <person name="Hacquard S."/>
        </authorList>
    </citation>
    <scope>NUCLEOTIDE SEQUENCE</scope>
    <source>
        <strain evidence="8">MPI-CAGE-CH-0243</strain>
    </source>
</reference>
<keyword evidence="3" id="KW-0805">Transcription regulation</keyword>
<gene>
    <name evidence="8" type="ORF">B0J11DRAFT_520183</name>
</gene>
<accession>A0A9P9E4M2</accession>
<dbReference type="InterPro" id="IPR036864">
    <property type="entry name" value="Zn2-C6_fun-type_DNA-bd_sf"/>
</dbReference>
<organism evidence="8 9">
    <name type="scientific">Dendryphion nanum</name>
    <dbReference type="NCBI Taxonomy" id="256645"/>
    <lineage>
        <taxon>Eukaryota</taxon>
        <taxon>Fungi</taxon>
        <taxon>Dikarya</taxon>
        <taxon>Ascomycota</taxon>
        <taxon>Pezizomycotina</taxon>
        <taxon>Dothideomycetes</taxon>
        <taxon>Pleosporomycetidae</taxon>
        <taxon>Pleosporales</taxon>
        <taxon>Torulaceae</taxon>
        <taxon>Dendryphion</taxon>
    </lineage>
</organism>
<comment type="caution">
    <text evidence="8">The sequence shown here is derived from an EMBL/GenBank/DDBJ whole genome shotgun (WGS) entry which is preliminary data.</text>
</comment>
<feature type="domain" description="Zn(2)-C6 fungal-type" evidence="7">
    <location>
        <begin position="2"/>
        <end position="32"/>
    </location>
</feature>
<protein>
    <submittedName>
        <fullName evidence="8">Fungal-specific transcription factor domain-containing protein</fullName>
    </submittedName>
</protein>
<evidence type="ECO:0000256" key="4">
    <source>
        <dbReference type="ARBA" id="ARBA00023125"/>
    </source>
</evidence>
<dbReference type="SUPFAM" id="SSF57701">
    <property type="entry name" value="Zn2/Cys6 DNA-binding domain"/>
    <property type="match status" value="1"/>
</dbReference>
<evidence type="ECO:0000256" key="2">
    <source>
        <dbReference type="ARBA" id="ARBA00022723"/>
    </source>
</evidence>
<dbReference type="SMART" id="SM00906">
    <property type="entry name" value="Fungal_trans"/>
    <property type="match status" value="1"/>
</dbReference>
<evidence type="ECO:0000313" key="8">
    <source>
        <dbReference type="EMBL" id="KAH7131835.1"/>
    </source>
</evidence>
<dbReference type="PROSITE" id="PS50048">
    <property type="entry name" value="ZN2_CY6_FUNGAL_2"/>
    <property type="match status" value="1"/>
</dbReference>
<dbReference type="InterPro" id="IPR050987">
    <property type="entry name" value="AtrR-like"/>
</dbReference>
<dbReference type="GO" id="GO:0008270">
    <property type="term" value="F:zinc ion binding"/>
    <property type="evidence" value="ECO:0007669"/>
    <property type="project" value="InterPro"/>
</dbReference>
<evidence type="ECO:0000256" key="1">
    <source>
        <dbReference type="ARBA" id="ARBA00004123"/>
    </source>
</evidence>
<proteinExistence type="predicted"/>
<evidence type="ECO:0000256" key="5">
    <source>
        <dbReference type="ARBA" id="ARBA00023163"/>
    </source>
</evidence>
<dbReference type="GO" id="GO:0006351">
    <property type="term" value="P:DNA-templated transcription"/>
    <property type="evidence" value="ECO:0007669"/>
    <property type="project" value="InterPro"/>
</dbReference>
<dbReference type="SMART" id="SM00066">
    <property type="entry name" value="GAL4"/>
    <property type="match status" value="1"/>
</dbReference>
<evidence type="ECO:0000259" key="7">
    <source>
        <dbReference type="PROSITE" id="PS50048"/>
    </source>
</evidence>
<comment type="subcellular location">
    <subcellularLocation>
        <location evidence="1">Nucleus</location>
    </subcellularLocation>
</comment>
<dbReference type="InterPro" id="IPR007219">
    <property type="entry name" value="XnlR_reg_dom"/>
</dbReference>
<dbReference type="AlphaFoldDB" id="A0A9P9E4M2"/>
<evidence type="ECO:0000313" key="9">
    <source>
        <dbReference type="Proteomes" id="UP000700596"/>
    </source>
</evidence>
<dbReference type="InterPro" id="IPR001138">
    <property type="entry name" value="Zn2Cys6_DnaBD"/>
</dbReference>
<dbReference type="PROSITE" id="PS00463">
    <property type="entry name" value="ZN2_CY6_FUNGAL_1"/>
    <property type="match status" value="1"/>
</dbReference>